<dbReference type="Pfam" id="PF04548">
    <property type="entry name" value="AIG1"/>
    <property type="match status" value="1"/>
</dbReference>
<evidence type="ECO:0000256" key="1">
    <source>
        <dbReference type="ARBA" id="ARBA00008535"/>
    </source>
</evidence>
<evidence type="ECO:0000313" key="5">
    <source>
        <dbReference type="EMBL" id="KAJ8367086.1"/>
    </source>
</evidence>
<dbReference type="PANTHER" id="PTHR10903:SF107">
    <property type="entry name" value="GTPASE IMAP FAMILY MEMBER 4-LIKE-RELATED"/>
    <property type="match status" value="1"/>
</dbReference>
<dbReference type="EMBL" id="JAINUG010000508">
    <property type="protein sequence ID" value="KAJ8367086.1"/>
    <property type="molecule type" value="Genomic_DNA"/>
</dbReference>
<dbReference type="Proteomes" id="UP001221898">
    <property type="component" value="Unassembled WGS sequence"/>
</dbReference>
<dbReference type="InterPro" id="IPR045058">
    <property type="entry name" value="GIMA/IAN/Toc"/>
</dbReference>
<dbReference type="SUPFAM" id="SSF52540">
    <property type="entry name" value="P-loop containing nucleoside triphosphate hydrolases"/>
    <property type="match status" value="1"/>
</dbReference>
<dbReference type="GO" id="GO:0005525">
    <property type="term" value="F:GTP binding"/>
    <property type="evidence" value="ECO:0007669"/>
    <property type="project" value="UniProtKB-KW"/>
</dbReference>
<comment type="caution">
    <text evidence="5">The sequence shown here is derived from an EMBL/GenBank/DDBJ whole genome shotgun (WGS) entry which is preliminary data.</text>
</comment>
<gene>
    <name evidence="5" type="ORF">AAFF_G00331240</name>
</gene>
<feature type="domain" description="AIG1-type G" evidence="4">
    <location>
        <begin position="8"/>
        <end position="172"/>
    </location>
</feature>
<dbReference type="Gene3D" id="3.40.50.300">
    <property type="entry name" value="P-loop containing nucleotide triphosphate hydrolases"/>
    <property type="match status" value="1"/>
</dbReference>
<evidence type="ECO:0000259" key="4">
    <source>
        <dbReference type="Pfam" id="PF04548"/>
    </source>
</evidence>
<proteinExistence type="inferred from homology"/>
<dbReference type="InterPro" id="IPR027417">
    <property type="entry name" value="P-loop_NTPase"/>
</dbReference>
<evidence type="ECO:0000256" key="3">
    <source>
        <dbReference type="ARBA" id="ARBA00023134"/>
    </source>
</evidence>
<dbReference type="PANTHER" id="PTHR10903">
    <property type="entry name" value="GTPASE, IMAP FAMILY MEMBER-RELATED"/>
    <property type="match status" value="1"/>
</dbReference>
<evidence type="ECO:0000256" key="2">
    <source>
        <dbReference type="ARBA" id="ARBA00022741"/>
    </source>
</evidence>
<keyword evidence="2" id="KW-0547">Nucleotide-binding</keyword>
<keyword evidence="6" id="KW-1185">Reference proteome</keyword>
<dbReference type="InterPro" id="IPR006703">
    <property type="entry name" value="G_AIG1"/>
</dbReference>
<organism evidence="5 6">
    <name type="scientific">Aldrovandia affinis</name>
    <dbReference type="NCBI Taxonomy" id="143900"/>
    <lineage>
        <taxon>Eukaryota</taxon>
        <taxon>Metazoa</taxon>
        <taxon>Chordata</taxon>
        <taxon>Craniata</taxon>
        <taxon>Vertebrata</taxon>
        <taxon>Euteleostomi</taxon>
        <taxon>Actinopterygii</taxon>
        <taxon>Neopterygii</taxon>
        <taxon>Teleostei</taxon>
        <taxon>Notacanthiformes</taxon>
        <taxon>Halosauridae</taxon>
        <taxon>Aldrovandia</taxon>
    </lineage>
</organism>
<accession>A0AAD7VZW7</accession>
<name>A0AAD7VZW7_9TELE</name>
<comment type="similarity">
    <text evidence="1">Belongs to the TRAFAC class TrmE-Era-EngA-EngB-Septin-like GTPase superfamily. AIG1/Toc34/Toc159-like paraseptin GTPase family. IAN subfamily.</text>
</comment>
<dbReference type="AlphaFoldDB" id="A0AAD7VZW7"/>
<sequence length="175" mass="19710">MTWASRLTGNCILGRDCQDRELERCKAESGVVDSKLVTMVMTPGWEDDEVTPEEARLEISRSLQKFPPGPHAILLVVPEWRMDDGYDWRAARKHVELLGGARVWAHTLVIFCCGDELSRRGLEEKGKQLRLVREECGGRCHVFNVFNRDGAQVTKLLEKIMTMKGHGGGEAETNS</sequence>
<evidence type="ECO:0000313" key="6">
    <source>
        <dbReference type="Proteomes" id="UP001221898"/>
    </source>
</evidence>
<protein>
    <recommendedName>
        <fullName evidence="4">AIG1-type G domain-containing protein</fullName>
    </recommendedName>
</protein>
<reference evidence="5" key="1">
    <citation type="journal article" date="2023" name="Science">
        <title>Genome structures resolve the early diversification of teleost fishes.</title>
        <authorList>
            <person name="Parey E."/>
            <person name="Louis A."/>
            <person name="Montfort J."/>
            <person name="Bouchez O."/>
            <person name="Roques C."/>
            <person name="Iampietro C."/>
            <person name="Lluch J."/>
            <person name="Castinel A."/>
            <person name="Donnadieu C."/>
            <person name="Desvignes T."/>
            <person name="Floi Bucao C."/>
            <person name="Jouanno E."/>
            <person name="Wen M."/>
            <person name="Mejri S."/>
            <person name="Dirks R."/>
            <person name="Jansen H."/>
            <person name="Henkel C."/>
            <person name="Chen W.J."/>
            <person name="Zahm M."/>
            <person name="Cabau C."/>
            <person name="Klopp C."/>
            <person name="Thompson A.W."/>
            <person name="Robinson-Rechavi M."/>
            <person name="Braasch I."/>
            <person name="Lecointre G."/>
            <person name="Bobe J."/>
            <person name="Postlethwait J.H."/>
            <person name="Berthelot C."/>
            <person name="Roest Crollius H."/>
            <person name="Guiguen Y."/>
        </authorList>
    </citation>
    <scope>NUCLEOTIDE SEQUENCE</scope>
    <source>
        <strain evidence="5">NC1722</strain>
    </source>
</reference>
<keyword evidence="3" id="KW-0342">GTP-binding</keyword>